<proteinExistence type="predicted"/>
<accession>A0ABS6FK37</accession>
<keyword evidence="2" id="KW-1185">Reference proteome</keyword>
<evidence type="ECO:0000313" key="2">
    <source>
        <dbReference type="Proteomes" id="UP000783742"/>
    </source>
</evidence>
<dbReference type="RefSeq" id="WP_216549406.1">
    <property type="nucleotide sequence ID" value="NZ_JAHLQO010000004.1"/>
</dbReference>
<comment type="caution">
    <text evidence="1">The sequence shown here is derived from an EMBL/GenBank/DDBJ whole genome shotgun (WGS) entry which is preliminary data.</text>
</comment>
<protein>
    <submittedName>
        <fullName evidence="1">Uncharacterized protein</fullName>
    </submittedName>
</protein>
<sequence>MIKKVTNEQAILSKERPNNKYQQALNDLIKNKESCEDIKSDSYYLLQELIDKYILIDYERGAE</sequence>
<reference evidence="1 2" key="1">
    <citation type="submission" date="2021-06" db="EMBL/GenBank/DDBJ databases">
        <authorList>
            <person name="Sun Q."/>
            <person name="Li D."/>
        </authorList>
    </citation>
    <scope>NUCLEOTIDE SEQUENCE [LARGE SCALE GENOMIC DNA]</scope>
    <source>
        <strain evidence="1 2">MSJ-1</strain>
    </source>
</reference>
<name>A0ABS6FK37_9FIRM</name>
<dbReference type="Proteomes" id="UP000783742">
    <property type="component" value="Unassembled WGS sequence"/>
</dbReference>
<organism evidence="1 2">
    <name type="scientific">Peptoniphilus ovalis</name>
    <dbReference type="NCBI Taxonomy" id="2841503"/>
    <lineage>
        <taxon>Bacteria</taxon>
        <taxon>Bacillati</taxon>
        <taxon>Bacillota</taxon>
        <taxon>Tissierellia</taxon>
        <taxon>Tissierellales</taxon>
        <taxon>Peptoniphilaceae</taxon>
        <taxon>Peptoniphilus</taxon>
    </lineage>
</organism>
<dbReference type="EMBL" id="JAHLQO010000004">
    <property type="protein sequence ID" value="MBU5669570.1"/>
    <property type="molecule type" value="Genomic_DNA"/>
</dbReference>
<gene>
    <name evidence="1" type="ORF">KQI68_06915</name>
</gene>
<evidence type="ECO:0000313" key="1">
    <source>
        <dbReference type="EMBL" id="MBU5669570.1"/>
    </source>
</evidence>